<dbReference type="AlphaFoldDB" id="A0A2N8HCI8"/>
<feature type="region of interest" description="Disordered" evidence="1">
    <location>
        <begin position="1"/>
        <end position="29"/>
    </location>
</feature>
<dbReference type="Proteomes" id="UP000236000">
    <property type="component" value="Unassembled WGS sequence"/>
</dbReference>
<gene>
    <name evidence="2" type="ORF">CXU22_07590</name>
</gene>
<sequence length="263" mass="29365">MDCTQRLQGITGQSRSIHRDASNRDTRRNIGRHTELGHAAAQGMPGGLQGHYSRHMIQQMANQSRRPNVANVTGIQLENIRQYIGNKDTQMSRIRPPEGNMNVIVRALDIGIEAMSHMDMSAVGIVAGCTSKRREGMIQGGQWNAWQKGCVRVRRHSHQVLFALRIKVGIPGKSDPSGNEGRIMRIVPVMKAATYPGRHNAGQYLDQSGMPGQRQPRKSFQDIIIMRKRRMAFLNEKGIQPASPIPVGKIPGRNKIKQVPEMK</sequence>
<organism evidence="2 3">
    <name type="scientific">Akkermansia muciniphila</name>
    <dbReference type="NCBI Taxonomy" id="239935"/>
    <lineage>
        <taxon>Bacteria</taxon>
        <taxon>Pseudomonadati</taxon>
        <taxon>Verrucomicrobiota</taxon>
        <taxon>Verrucomicrobiia</taxon>
        <taxon>Verrucomicrobiales</taxon>
        <taxon>Akkermansiaceae</taxon>
        <taxon>Akkermansia</taxon>
    </lineage>
</organism>
<feature type="compositionally biased region" description="Polar residues" evidence="1">
    <location>
        <begin position="1"/>
        <end position="15"/>
    </location>
</feature>
<name>A0A2N8HCI8_9BACT</name>
<evidence type="ECO:0000313" key="2">
    <source>
        <dbReference type="EMBL" id="PNC17607.1"/>
    </source>
</evidence>
<feature type="region of interest" description="Disordered" evidence="1">
    <location>
        <begin position="244"/>
        <end position="263"/>
    </location>
</feature>
<evidence type="ECO:0000256" key="1">
    <source>
        <dbReference type="SAM" id="MobiDB-lite"/>
    </source>
</evidence>
<proteinExistence type="predicted"/>
<comment type="caution">
    <text evidence="2">The sequence shown here is derived from an EMBL/GenBank/DDBJ whole genome shotgun (WGS) entry which is preliminary data.</text>
</comment>
<protein>
    <submittedName>
        <fullName evidence="2">Uncharacterized protein</fullName>
    </submittedName>
</protein>
<evidence type="ECO:0000313" key="3">
    <source>
        <dbReference type="Proteomes" id="UP000236000"/>
    </source>
</evidence>
<feature type="compositionally biased region" description="Basic and acidic residues" evidence="1">
    <location>
        <begin position="17"/>
        <end position="29"/>
    </location>
</feature>
<dbReference type="EMBL" id="PJKA01000012">
    <property type="protein sequence ID" value="PNC17607.1"/>
    <property type="molecule type" value="Genomic_DNA"/>
</dbReference>
<reference evidence="2 3" key="1">
    <citation type="journal article" date="2017" name="BMC Genomics">
        <title>Genome sequencing of 39 Akkermansia muciniphila isolates reveals its population structure, genomic and functional diverisity, and global distribution in mammalian gut microbiotas.</title>
        <authorList>
            <person name="Guo X."/>
            <person name="Li S."/>
            <person name="Zhang J."/>
            <person name="Wu F."/>
            <person name="Li X."/>
            <person name="Wu D."/>
            <person name="Zhang M."/>
            <person name="Ou Z."/>
            <person name="Jie Z."/>
            <person name="Yan Q."/>
            <person name="Li P."/>
            <person name="Yi J."/>
            <person name="Peng Y."/>
        </authorList>
    </citation>
    <scope>NUCLEOTIDE SEQUENCE [LARGE SCALE GENOMIC DNA]</scope>
    <source>
        <strain evidence="2 3">GP24</strain>
    </source>
</reference>
<accession>A0A2N8HCI8</accession>